<keyword evidence="3" id="KW-1185">Reference proteome</keyword>
<sequence>FLYKYVRLASGAVVRVKRYWWGNNVEMEAPKFDAGDTEGMCGNFNGKGYDDFKLGGDQQSHETADSFGESWR</sequence>
<dbReference type="EMBL" id="MU825399">
    <property type="protein sequence ID" value="KAJ7392894.1"/>
    <property type="molecule type" value="Genomic_DNA"/>
</dbReference>
<accession>A0A9X0DCE0</accession>
<organism evidence="2 3">
    <name type="scientific">Desmophyllum pertusum</name>
    <dbReference type="NCBI Taxonomy" id="174260"/>
    <lineage>
        <taxon>Eukaryota</taxon>
        <taxon>Metazoa</taxon>
        <taxon>Cnidaria</taxon>
        <taxon>Anthozoa</taxon>
        <taxon>Hexacorallia</taxon>
        <taxon>Scleractinia</taxon>
        <taxon>Caryophylliina</taxon>
        <taxon>Caryophylliidae</taxon>
        <taxon>Desmophyllum</taxon>
    </lineage>
</organism>
<dbReference type="InterPro" id="IPR001846">
    <property type="entry name" value="VWF_type-D"/>
</dbReference>
<proteinExistence type="predicted"/>
<dbReference type="Pfam" id="PF00094">
    <property type="entry name" value="VWD"/>
    <property type="match status" value="1"/>
</dbReference>
<name>A0A9X0DCE0_9CNID</name>
<feature type="non-terminal residue" evidence="2">
    <location>
        <position position="1"/>
    </location>
</feature>
<comment type="caution">
    <text evidence="2">The sequence shown here is derived from an EMBL/GenBank/DDBJ whole genome shotgun (WGS) entry which is preliminary data.</text>
</comment>
<evidence type="ECO:0000259" key="1">
    <source>
        <dbReference type="PROSITE" id="PS51233"/>
    </source>
</evidence>
<dbReference type="Proteomes" id="UP001163046">
    <property type="component" value="Unassembled WGS sequence"/>
</dbReference>
<dbReference type="OrthoDB" id="5987826at2759"/>
<gene>
    <name evidence="2" type="ORF">OS493_008131</name>
</gene>
<feature type="domain" description="VWFD" evidence="1">
    <location>
        <begin position="1"/>
        <end position="72"/>
    </location>
</feature>
<evidence type="ECO:0000313" key="2">
    <source>
        <dbReference type="EMBL" id="KAJ7392894.1"/>
    </source>
</evidence>
<protein>
    <recommendedName>
        <fullName evidence="1">VWFD domain-containing protein</fullName>
    </recommendedName>
</protein>
<dbReference type="AlphaFoldDB" id="A0A9X0DCE0"/>
<reference evidence="2" key="1">
    <citation type="submission" date="2023-01" db="EMBL/GenBank/DDBJ databases">
        <title>Genome assembly of the deep-sea coral Lophelia pertusa.</title>
        <authorList>
            <person name="Herrera S."/>
            <person name="Cordes E."/>
        </authorList>
    </citation>
    <scope>NUCLEOTIDE SEQUENCE</scope>
    <source>
        <strain evidence="2">USNM1676648</strain>
        <tissue evidence="2">Polyp</tissue>
    </source>
</reference>
<evidence type="ECO:0000313" key="3">
    <source>
        <dbReference type="Proteomes" id="UP001163046"/>
    </source>
</evidence>
<dbReference type="PROSITE" id="PS51233">
    <property type="entry name" value="VWFD"/>
    <property type="match status" value="1"/>
</dbReference>